<feature type="region of interest" description="Disordered" evidence="11">
    <location>
        <begin position="64"/>
        <end position="87"/>
    </location>
</feature>
<dbReference type="InterPro" id="IPR008909">
    <property type="entry name" value="DALR_anticod-bd"/>
</dbReference>
<dbReference type="InterPro" id="IPR036695">
    <property type="entry name" value="Arg-tRNA-synth_N_sf"/>
</dbReference>
<dbReference type="Gene3D" id="1.10.730.10">
    <property type="entry name" value="Isoleucyl-tRNA Synthetase, Domain 1"/>
    <property type="match status" value="1"/>
</dbReference>
<dbReference type="GO" id="GO:0005739">
    <property type="term" value="C:mitochondrion"/>
    <property type="evidence" value="ECO:0007669"/>
    <property type="project" value="TreeGrafter"/>
</dbReference>
<evidence type="ECO:0000256" key="6">
    <source>
        <dbReference type="ARBA" id="ARBA00022917"/>
    </source>
</evidence>
<dbReference type="Pfam" id="PF00750">
    <property type="entry name" value="tRNA-synt_1d"/>
    <property type="match status" value="1"/>
</dbReference>
<proteinExistence type="inferred from homology"/>
<dbReference type="PANTHER" id="PTHR11956">
    <property type="entry name" value="ARGINYL-TRNA SYNTHETASE"/>
    <property type="match status" value="1"/>
</dbReference>
<dbReference type="OrthoDB" id="68056at2759"/>
<keyword evidence="4 10" id="KW-0547">Nucleotide-binding</keyword>
<comment type="catalytic activity">
    <reaction evidence="9">
        <text>tRNA(Arg) + L-arginine + ATP = L-arginyl-tRNA(Arg) + AMP + diphosphate</text>
        <dbReference type="Rhea" id="RHEA:20301"/>
        <dbReference type="Rhea" id="RHEA-COMP:9658"/>
        <dbReference type="Rhea" id="RHEA-COMP:9673"/>
        <dbReference type="ChEBI" id="CHEBI:30616"/>
        <dbReference type="ChEBI" id="CHEBI:32682"/>
        <dbReference type="ChEBI" id="CHEBI:33019"/>
        <dbReference type="ChEBI" id="CHEBI:78442"/>
        <dbReference type="ChEBI" id="CHEBI:78513"/>
        <dbReference type="ChEBI" id="CHEBI:456215"/>
        <dbReference type="EC" id="6.1.1.19"/>
    </reaction>
</comment>
<dbReference type="PRINTS" id="PR01038">
    <property type="entry name" value="TRNASYNTHARG"/>
</dbReference>
<evidence type="ECO:0000313" key="13">
    <source>
        <dbReference type="EMBL" id="CAG8611664.1"/>
    </source>
</evidence>
<comment type="similarity">
    <text evidence="1 10">Belongs to the class-I aminoacyl-tRNA synthetase family.</text>
</comment>
<organism evidence="13 14">
    <name type="scientific">Ambispora leptoticha</name>
    <dbReference type="NCBI Taxonomy" id="144679"/>
    <lineage>
        <taxon>Eukaryota</taxon>
        <taxon>Fungi</taxon>
        <taxon>Fungi incertae sedis</taxon>
        <taxon>Mucoromycota</taxon>
        <taxon>Glomeromycotina</taxon>
        <taxon>Glomeromycetes</taxon>
        <taxon>Archaeosporales</taxon>
        <taxon>Ambisporaceae</taxon>
        <taxon>Ambispora</taxon>
    </lineage>
</organism>
<dbReference type="FunFam" id="3.40.50.620:FF:000058">
    <property type="entry name" value="Mitochondrial arginyl-tRNA synthetase"/>
    <property type="match status" value="1"/>
</dbReference>
<accession>A0A9N9CTN6</accession>
<dbReference type="CDD" id="cd07956">
    <property type="entry name" value="Anticodon_Ia_Arg"/>
    <property type="match status" value="1"/>
</dbReference>
<reference evidence="13" key="1">
    <citation type="submission" date="2021-06" db="EMBL/GenBank/DDBJ databases">
        <authorList>
            <person name="Kallberg Y."/>
            <person name="Tangrot J."/>
            <person name="Rosling A."/>
        </authorList>
    </citation>
    <scope>NUCLEOTIDE SEQUENCE</scope>
    <source>
        <strain evidence="13">FL130A</strain>
    </source>
</reference>
<dbReference type="SUPFAM" id="SSF47323">
    <property type="entry name" value="Anticodon-binding domain of a subclass of class I aminoacyl-tRNA synthetases"/>
    <property type="match status" value="1"/>
</dbReference>
<evidence type="ECO:0000256" key="9">
    <source>
        <dbReference type="ARBA" id="ARBA00049339"/>
    </source>
</evidence>
<gene>
    <name evidence="13" type="ORF">ALEPTO_LOCUS8587</name>
</gene>
<dbReference type="InterPro" id="IPR001278">
    <property type="entry name" value="Arg-tRNA-ligase"/>
</dbReference>
<evidence type="ECO:0000256" key="11">
    <source>
        <dbReference type="SAM" id="MobiDB-lite"/>
    </source>
</evidence>
<keyword evidence="5 10" id="KW-0067">ATP-binding</keyword>
<dbReference type="CDD" id="cd00671">
    <property type="entry name" value="ArgRS_core"/>
    <property type="match status" value="1"/>
</dbReference>
<evidence type="ECO:0000256" key="1">
    <source>
        <dbReference type="ARBA" id="ARBA00005594"/>
    </source>
</evidence>
<evidence type="ECO:0000259" key="12">
    <source>
        <dbReference type="SMART" id="SM00836"/>
    </source>
</evidence>
<evidence type="ECO:0000256" key="5">
    <source>
        <dbReference type="ARBA" id="ARBA00022840"/>
    </source>
</evidence>
<name>A0A9N9CTN6_9GLOM</name>
<evidence type="ECO:0000256" key="7">
    <source>
        <dbReference type="ARBA" id="ARBA00023146"/>
    </source>
</evidence>
<evidence type="ECO:0000256" key="10">
    <source>
        <dbReference type="RuleBase" id="RU363038"/>
    </source>
</evidence>
<dbReference type="SMART" id="SM00836">
    <property type="entry name" value="DALR_1"/>
    <property type="match status" value="1"/>
</dbReference>
<dbReference type="PROSITE" id="PS00178">
    <property type="entry name" value="AA_TRNA_LIGASE_I"/>
    <property type="match status" value="1"/>
</dbReference>
<comment type="caution">
    <text evidence="13">The sequence shown here is derived from an EMBL/GenBank/DDBJ whole genome shotgun (WGS) entry which is preliminary data.</text>
</comment>
<sequence>MSLISQISKHASNSVLVNFKRAIASQLSQLTGEPETKTFECIELTPKKEFGQFAVIVPKLLASSGGGQRKKRKTTNEKSASLEQPKNPVEYTKELAEKFQPDTFIADTTPLGTYLNFKLQRIELIRQVLDRVTRERTSYGTFPKYGEDKTVLIDFSSPNIAKPFHAGHLKSTILGNFLKKIHEAMGYKTICVNYLGDWGKQYGLLSVGFNKFGSREQLLQNPVYHLYDVYVRICKEASEDNSISEEANRCFKKMEDGDESILALWRQFRELSITEYQPLYKRLNISFDVYSGESETHKDIPKVIDLLRTKGLLQEQEDGSLYVDLEKYNLGSPVIKRHDETSLYITRDIAAAIDRKQKYNFDKMLYVVGVSQQIHFQRLFKILEILNSTENDDSNKKQENWANQLQHIHFGLINGMSTRKGTAVFLKDLLDNQQQQEDLEVLSKIGEAAAEKVADIVGISAVVIEDFSRDRQLDYDFSWERMLDSHGNTGVYLQYAHARLKKADVKLNFSADPKILKDPEAFELAFQIAQYPDVVLKSFDESQPRILTHYLFTLAHTISQAVRVLRVKGMNQDLAESRLLLFWAAKLTMGNGLRLLGLTPLEKM</sequence>
<dbReference type="Proteomes" id="UP000789508">
    <property type="component" value="Unassembled WGS sequence"/>
</dbReference>
<dbReference type="InterPro" id="IPR014729">
    <property type="entry name" value="Rossmann-like_a/b/a_fold"/>
</dbReference>
<dbReference type="GO" id="GO:0006420">
    <property type="term" value="P:arginyl-tRNA aminoacylation"/>
    <property type="evidence" value="ECO:0007669"/>
    <property type="project" value="InterPro"/>
</dbReference>
<feature type="domain" description="DALR anticodon binding" evidence="12">
    <location>
        <begin position="493"/>
        <end position="604"/>
    </location>
</feature>
<dbReference type="SUPFAM" id="SSF55190">
    <property type="entry name" value="Arginyl-tRNA synthetase (ArgRS), N-terminal 'additional' domain"/>
    <property type="match status" value="1"/>
</dbReference>
<dbReference type="InterPro" id="IPR035684">
    <property type="entry name" value="ArgRS_core"/>
</dbReference>
<keyword evidence="6 10" id="KW-0648">Protein biosynthesis</keyword>
<dbReference type="EMBL" id="CAJVPS010005139">
    <property type="protein sequence ID" value="CAG8611664.1"/>
    <property type="molecule type" value="Genomic_DNA"/>
</dbReference>
<dbReference type="Pfam" id="PF05746">
    <property type="entry name" value="DALR_1"/>
    <property type="match status" value="1"/>
</dbReference>
<keyword evidence="3 10" id="KW-0436">Ligase</keyword>
<dbReference type="AlphaFoldDB" id="A0A9N9CTN6"/>
<dbReference type="FunFam" id="1.10.730.10:FF:000006">
    <property type="entry name" value="Arginyl-tRNA synthetase 2, mitochondrial"/>
    <property type="match status" value="1"/>
</dbReference>
<dbReference type="GO" id="GO:0005524">
    <property type="term" value="F:ATP binding"/>
    <property type="evidence" value="ECO:0007669"/>
    <property type="project" value="UniProtKB-KW"/>
</dbReference>
<protein>
    <recommendedName>
        <fullName evidence="2">arginine--tRNA ligase</fullName>
        <ecNumber evidence="2">6.1.1.19</ecNumber>
    </recommendedName>
    <alternativeName>
        <fullName evidence="8">Arginyl-tRNA synthetase</fullName>
    </alternativeName>
</protein>
<evidence type="ECO:0000313" key="14">
    <source>
        <dbReference type="Proteomes" id="UP000789508"/>
    </source>
</evidence>
<dbReference type="GO" id="GO:0032543">
    <property type="term" value="P:mitochondrial translation"/>
    <property type="evidence" value="ECO:0007669"/>
    <property type="project" value="TreeGrafter"/>
</dbReference>
<evidence type="ECO:0000256" key="4">
    <source>
        <dbReference type="ARBA" id="ARBA00022741"/>
    </source>
</evidence>
<keyword evidence="14" id="KW-1185">Reference proteome</keyword>
<dbReference type="PANTHER" id="PTHR11956:SF11">
    <property type="entry name" value="ARGININE--TRNA LIGASE, MITOCHONDRIAL-RELATED"/>
    <property type="match status" value="1"/>
</dbReference>
<dbReference type="InterPro" id="IPR001412">
    <property type="entry name" value="aa-tRNA-synth_I_CS"/>
</dbReference>
<dbReference type="NCBIfam" id="TIGR00456">
    <property type="entry name" value="argS"/>
    <property type="match status" value="1"/>
</dbReference>
<evidence type="ECO:0000256" key="2">
    <source>
        <dbReference type="ARBA" id="ARBA00012837"/>
    </source>
</evidence>
<dbReference type="Gene3D" id="3.30.1360.70">
    <property type="entry name" value="Arginyl tRNA synthetase N-terminal domain"/>
    <property type="match status" value="1"/>
</dbReference>
<dbReference type="InterPro" id="IPR009080">
    <property type="entry name" value="tRNAsynth_Ia_anticodon-bd"/>
</dbReference>
<dbReference type="GO" id="GO:0004814">
    <property type="term" value="F:arginine-tRNA ligase activity"/>
    <property type="evidence" value="ECO:0007669"/>
    <property type="project" value="UniProtKB-EC"/>
</dbReference>
<dbReference type="Gene3D" id="3.40.50.620">
    <property type="entry name" value="HUPs"/>
    <property type="match status" value="1"/>
</dbReference>
<keyword evidence="7 10" id="KW-0030">Aminoacyl-tRNA synthetase</keyword>
<dbReference type="SUPFAM" id="SSF52374">
    <property type="entry name" value="Nucleotidylyl transferase"/>
    <property type="match status" value="1"/>
</dbReference>
<evidence type="ECO:0000256" key="8">
    <source>
        <dbReference type="ARBA" id="ARBA00033033"/>
    </source>
</evidence>
<evidence type="ECO:0000256" key="3">
    <source>
        <dbReference type="ARBA" id="ARBA00022598"/>
    </source>
</evidence>
<dbReference type="EC" id="6.1.1.19" evidence="2"/>